<dbReference type="Pfam" id="PF13361">
    <property type="entry name" value="UvrD_C"/>
    <property type="match status" value="2"/>
</dbReference>
<keyword evidence="5" id="KW-0413">Isomerase</keyword>
<evidence type="ECO:0000259" key="12">
    <source>
        <dbReference type="Pfam" id="PF13361"/>
    </source>
</evidence>
<dbReference type="EMBL" id="VANI01000005">
    <property type="protein sequence ID" value="TLM78593.1"/>
    <property type="molecule type" value="Genomic_DNA"/>
</dbReference>
<keyword evidence="14" id="KW-1185">Reference proteome</keyword>
<keyword evidence="1" id="KW-0547">Nucleotide-binding</keyword>
<dbReference type="Pfam" id="PF08378">
    <property type="entry name" value="NERD"/>
    <property type="match status" value="1"/>
</dbReference>
<evidence type="ECO:0000259" key="10">
    <source>
        <dbReference type="Pfam" id="PF00580"/>
    </source>
</evidence>
<evidence type="ECO:0000256" key="2">
    <source>
        <dbReference type="ARBA" id="ARBA00022801"/>
    </source>
</evidence>
<dbReference type="InterPro" id="IPR014017">
    <property type="entry name" value="DNA_helicase_UvrD-like_C"/>
</dbReference>
<comment type="caution">
    <text evidence="13">The sequence shown here is derived from an EMBL/GenBank/DDBJ whole genome shotgun (WGS) entry which is preliminary data.</text>
</comment>
<evidence type="ECO:0000256" key="9">
    <source>
        <dbReference type="ARBA" id="ARBA00048988"/>
    </source>
</evidence>
<evidence type="ECO:0000256" key="8">
    <source>
        <dbReference type="ARBA" id="ARBA00034923"/>
    </source>
</evidence>
<accession>A0ABY2UK18</accession>
<evidence type="ECO:0000256" key="1">
    <source>
        <dbReference type="ARBA" id="ARBA00022741"/>
    </source>
</evidence>
<evidence type="ECO:0000259" key="11">
    <source>
        <dbReference type="Pfam" id="PF08378"/>
    </source>
</evidence>
<dbReference type="InterPro" id="IPR027417">
    <property type="entry name" value="P-loop_NTPase"/>
</dbReference>
<evidence type="ECO:0000256" key="3">
    <source>
        <dbReference type="ARBA" id="ARBA00022806"/>
    </source>
</evidence>
<evidence type="ECO:0000256" key="6">
    <source>
        <dbReference type="ARBA" id="ARBA00034617"/>
    </source>
</evidence>
<proteinExistence type="predicted"/>
<evidence type="ECO:0000313" key="14">
    <source>
        <dbReference type="Proteomes" id="UP000306791"/>
    </source>
</evidence>
<dbReference type="EC" id="5.6.2.4" evidence="7"/>
<keyword evidence="3 13" id="KW-0347">Helicase</keyword>
<comment type="catalytic activity">
    <reaction evidence="6">
        <text>Couples ATP hydrolysis with the unwinding of duplex DNA by translocating in the 3'-5' direction.</text>
        <dbReference type="EC" id="5.6.2.4"/>
    </reaction>
</comment>
<feature type="domain" description="NERD" evidence="11">
    <location>
        <begin position="17"/>
        <end position="113"/>
    </location>
</feature>
<keyword evidence="4" id="KW-0067">ATP-binding</keyword>
<dbReference type="Gene3D" id="3.40.50.300">
    <property type="entry name" value="P-loop containing nucleotide triphosphate hydrolases"/>
    <property type="match status" value="2"/>
</dbReference>
<dbReference type="RefSeq" id="WP_138234624.1">
    <property type="nucleotide sequence ID" value="NZ_CP185860.1"/>
</dbReference>
<reference evidence="13 14" key="1">
    <citation type="submission" date="2019-05" db="EMBL/GenBank/DDBJ databases">
        <title>Microbulbifer harenosus sp. nov., an alginate-degrading bacterium isolated from coastal sand.</title>
        <authorList>
            <person name="Huang H."/>
            <person name="Mo K."/>
            <person name="Bao S."/>
        </authorList>
    </citation>
    <scope>NUCLEOTIDE SEQUENCE [LARGE SCALE GENOMIC DNA]</scope>
    <source>
        <strain evidence="13 14">HB161719</strain>
    </source>
</reference>
<evidence type="ECO:0000256" key="4">
    <source>
        <dbReference type="ARBA" id="ARBA00022840"/>
    </source>
</evidence>
<dbReference type="SUPFAM" id="SSF52540">
    <property type="entry name" value="P-loop containing nucleoside triphosphate hydrolases"/>
    <property type="match status" value="1"/>
</dbReference>
<dbReference type="InterPro" id="IPR000212">
    <property type="entry name" value="DNA_helicase_UvrD/REP"/>
</dbReference>
<comment type="catalytic activity">
    <reaction evidence="9">
        <text>ATP + H2O = ADP + phosphate + H(+)</text>
        <dbReference type="Rhea" id="RHEA:13065"/>
        <dbReference type="ChEBI" id="CHEBI:15377"/>
        <dbReference type="ChEBI" id="CHEBI:15378"/>
        <dbReference type="ChEBI" id="CHEBI:30616"/>
        <dbReference type="ChEBI" id="CHEBI:43474"/>
        <dbReference type="ChEBI" id="CHEBI:456216"/>
        <dbReference type="EC" id="5.6.2.4"/>
    </reaction>
</comment>
<keyword evidence="2" id="KW-0378">Hydrolase</keyword>
<sequence>MAKLIPSLNSCLSKMTSGEKRFARRLEALLEDDYLCWFDIPLGTKRRYPDFIILHPARGILFLEVKDWKASSIKRVSHAEFDLETSSGRKTVSNPIEQARQCSYQVLQVLERDPQLKQVMGKYKGKLCFPYGYGAVFANITRNQIDKGIPEEYRHKLLPGHLLICQDEMSDSVTAEEFQERLWGMFNYQFGNKLTLPQIDRIRWHLFPEIRIASAQENLFGGEEGGEGAPEASLAESMPGIVKIMDIQQEQLARSLGDGHRVVHGVAGSGKTLILGYRCLYLAEALNKPILVLCFNITLAARLRSFIAEKGINDKAQVYHFHDWCGEQLRAYHVDLIDTDAPVWERQVFSVIDAVEKGHIPKGQYGAVLIDEGHDFEAEWLTLISQMVDPETDSLLLLYDDAQSIYKRKSSLGFSLSSVGIKAQGRTTILRLNYRNTREILTFAYQLAKNYFSRNSDSEIPLIEPEAAGKSGVEPYVKCVGTLEEEIEYAVRCLKAWNNKGKAWKDMAVLYPGGSAGKLMAAVLKRERIPYAWLASSEYKKRYDPNSESVSIMPIPSSKGLEFDTVIILDASYQSSQQGEADVDLAGDVRRMYVGLTRAQEQLLVSHHRRNQLSELLVGHGSNRVASNSQG</sequence>
<feature type="domain" description="UvrD-like helicase C-terminal" evidence="12">
    <location>
        <begin position="430"/>
        <end position="535"/>
    </location>
</feature>
<evidence type="ECO:0000256" key="7">
    <source>
        <dbReference type="ARBA" id="ARBA00034808"/>
    </source>
</evidence>
<dbReference type="PANTHER" id="PTHR11070">
    <property type="entry name" value="UVRD / RECB / PCRA DNA HELICASE FAMILY MEMBER"/>
    <property type="match status" value="1"/>
</dbReference>
<evidence type="ECO:0000256" key="5">
    <source>
        <dbReference type="ARBA" id="ARBA00023235"/>
    </source>
</evidence>
<feature type="domain" description="UvrD-like helicase ATP-binding" evidence="10">
    <location>
        <begin position="248"/>
        <end position="337"/>
    </location>
</feature>
<name>A0ABY2UK18_9GAMM</name>
<evidence type="ECO:0000313" key="13">
    <source>
        <dbReference type="EMBL" id="TLM78593.1"/>
    </source>
</evidence>
<dbReference type="Pfam" id="PF00580">
    <property type="entry name" value="UvrD-helicase"/>
    <property type="match status" value="1"/>
</dbReference>
<organism evidence="13 14">
    <name type="scientific">Microbulbifer harenosus</name>
    <dbReference type="NCBI Taxonomy" id="2576840"/>
    <lineage>
        <taxon>Bacteria</taxon>
        <taxon>Pseudomonadati</taxon>
        <taxon>Pseudomonadota</taxon>
        <taxon>Gammaproteobacteria</taxon>
        <taxon>Cellvibrionales</taxon>
        <taxon>Microbulbiferaceae</taxon>
        <taxon>Microbulbifer</taxon>
    </lineage>
</organism>
<gene>
    <name evidence="13" type="ORF">FDY93_04825</name>
</gene>
<protein>
    <recommendedName>
        <fullName evidence="7">DNA 3'-5' helicase</fullName>
        <ecNumber evidence="7">5.6.2.4</ecNumber>
    </recommendedName>
    <alternativeName>
        <fullName evidence="8">DNA 3'-5' helicase II</fullName>
    </alternativeName>
</protein>
<dbReference type="GO" id="GO:0004386">
    <property type="term" value="F:helicase activity"/>
    <property type="evidence" value="ECO:0007669"/>
    <property type="project" value="UniProtKB-KW"/>
</dbReference>
<dbReference type="InterPro" id="IPR014016">
    <property type="entry name" value="UvrD-like_ATP-bd"/>
</dbReference>
<dbReference type="PANTHER" id="PTHR11070:SF2">
    <property type="entry name" value="ATP-DEPENDENT DNA HELICASE SRS2"/>
    <property type="match status" value="1"/>
</dbReference>
<dbReference type="InterPro" id="IPR011528">
    <property type="entry name" value="NERD"/>
</dbReference>
<dbReference type="Proteomes" id="UP000306791">
    <property type="component" value="Unassembled WGS sequence"/>
</dbReference>
<feature type="domain" description="UvrD-like helicase C-terminal" evidence="12">
    <location>
        <begin position="543"/>
        <end position="609"/>
    </location>
</feature>